<evidence type="ECO:0000313" key="2">
    <source>
        <dbReference type="Proteomes" id="UP001577267"/>
    </source>
</evidence>
<dbReference type="EMBL" id="JBHGBT010000004">
    <property type="protein sequence ID" value="MFB4194003.1"/>
    <property type="molecule type" value="Genomic_DNA"/>
</dbReference>
<accession>A0ABV4ZJ49</accession>
<name>A0ABV4ZJ49_9ACTN</name>
<proteinExistence type="predicted"/>
<gene>
    <name evidence="1" type="ORF">ACE11A_06485</name>
</gene>
<sequence length="143" mass="15685">MLEELVLAAGATVVGAMATDGWQAARDGVVRLFRRGGADEEEAAQVGGQLDRGAARVARADDAERARARLVPLWQDEFQDLLRRHPEAAEELRALIDEITASLTAERREGIRSRVQHITAHDNSRVYAAQGGDVHVYESDGER</sequence>
<evidence type="ECO:0000313" key="1">
    <source>
        <dbReference type="EMBL" id="MFB4194003.1"/>
    </source>
</evidence>
<dbReference type="Proteomes" id="UP001577267">
    <property type="component" value="Unassembled WGS sequence"/>
</dbReference>
<reference evidence="1 2" key="1">
    <citation type="submission" date="2024-09" db="EMBL/GenBank/DDBJ databases">
        <title>Draft genome sequence of multifaceted antimicrobials producing Streptomyces sp. strain FH1.</title>
        <authorList>
            <person name="Hassan F."/>
            <person name="Ali H."/>
            <person name="Hassan N."/>
            <person name="Nawaz A."/>
        </authorList>
    </citation>
    <scope>NUCLEOTIDE SEQUENCE [LARGE SCALE GENOMIC DNA]</scope>
    <source>
        <strain evidence="1 2">FH1</strain>
    </source>
</reference>
<dbReference type="RefSeq" id="WP_375062033.1">
    <property type="nucleotide sequence ID" value="NZ_JBHGBT010000004.1"/>
</dbReference>
<comment type="caution">
    <text evidence="1">The sequence shown here is derived from an EMBL/GenBank/DDBJ whole genome shotgun (WGS) entry which is preliminary data.</text>
</comment>
<organism evidence="1 2">
    <name type="scientific">Streptomyces carpaticus</name>
    <dbReference type="NCBI Taxonomy" id="285558"/>
    <lineage>
        <taxon>Bacteria</taxon>
        <taxon>Bacillati</taxon>
        <taxon>Actinomycetota</taxon>
        <taxon>Actinomycetes</taxon>
        <taxon>Kitasatosporales</taxon>
        <taxon>Streptomycetaceae</taxon>
        <taxon>Streptomyces</taxon>
    </lineage>
</organism>
<protein>
    <submittedName>
        <fullName evidence="1">Uncharacterized protein</fullName>
    </submittedName>
</protein>
<keyword evidence="2" id="KW-1185">Reference proteome</keyword>